<dbReference type="InterPro" id="IPR000569">
    <property type="entry name" value="HECT_dom"/>
</dbReference>
<dbReference type="SMART" id="SM00015">
    <property type="entry name" value="IQ"/>
    <property type="match status" value="1"/>
</dbReference>
<protein>
    <recommendedName>
        <fullName evidence="3">HECT-type E3 ubiquitin transferase</fullName>
        <ecNumber evidence="3">2.3.2.26</ecNumber>
    </recommendedName>
</protein>
<evidence type="ECO:0000256" key="2">
    <source>
        <dbReference type="ARBA" id="ARBA00004906"/>
    </source>
</evidence>
<feature type="active site" description="Glycyl thioester intermediate" evidence="6">
    <location>
        <position position="1153"/>
    </location>
</feature>
<reference evidence="9" key="1">
    <citation type="submission" date="2016-01" db="EMBL/GenBank/DDBJ databases">
        <title>Reference transcriptome for the parasite Schistocephalus solidus: insights into the molecular evolution of parasitism.</title>
        <authorList>
            <person name="Hebert F.O."/>
            <person name="Grambauer S."/>
            <person name="Barber I."/>
            <person name="Landry C.R."/>
            <person name="Aubin-Horth N."/>
        </authorList>
    </citation>
    <scope>NUCLEOTIDE SEQUENCE</scope>
</reference>
<dbReference type="Pfam" id="PF00632">
    <property type="entry name" value="HECT"/>
    <property type="match status" value="1"/>
</dbReference>
<dbReference type="EC" id="2.3.2.26" evidence="3"/>
<dbReference type="AlphaFoldDB" id="A0A0X3QG23"/>
<evidence type="ECO:0000256" key="5">
    <source>
        <dbReference type="ARBA" id="ARBA00022786"/>
    </source>
</evidence>
<evidence type="ECO:0000313" key="9">
    <source>
        <dbReference type="EMBL" id="JAP58706.1"/>
    </source>
</evidence>
<dbReference type="Pfam" id="PF00612">
    <property type="entry name" value="IQ"/>
    <property type="match status" value="1"/>
</dbReference>
<feature type="compositionally biased region" description="Polar residues" evidence="7">
    <location>
        <begin position="414"/>
        <end position="426"/>
    </location>
</feature>
<evidence type="ECO:0000256" key="7">
    <source>
        <dbReference type="SAM" id="MobiDB-lite"/>
    </source>
</evidence>
<proteinExistence type="predicted"/>
<keyword evidence="5 6" id="KW-0833">Ubl conjugation pathway</keyword>
<comment type="pathway">
    <text evidence="2">Protein modification; protein ubiquitination.</text>
</comment>
<dbReference type="InterPro" id="IPR044611">
    <property type="entry name" value="E3A/B/C-like"/>
</dbReference>
<dbReference type="Gene3D" id="3.30.2160.10">
    <property type="entry name" value="Hect, E3 ligase catalytic domain"/>
    <property type="match status" value="1"/>
</dbReference>
<dbReference type="GO" id="GO:0061630">
    <property type="term" value="F:ubiquitin protein ligase activity"/>
    <property type="evidence" value="ECO:0007669"/>
    <property type="project" value="UniProtKB-EC"/>
</dbReference>
<name>A0A0X3QG23_SCHSO</name>
<evidence type="ECO:0000256" key="4">
    <source>
        <dbReference type="ARBA" id="ARBA00022679"/>
    </source>
</evidence>
<organism evidence="9">
    <name type="scientific">Schistocephalus solidus</name>
    <name type="common">Tapeworm</name>
    <dbReference type="NCBI Taxonomy" id="70667"/>
    <lineage>
        <taxon>Eukaryota</taxon>
        <taxon>Metazoa</taxon>
        <taxon>Spiralia</taxon>
        <taxon>Lophotrochozoa</taxon>
        <taxon>Platyhelminthes</taxon>
        <taxon>Cestoda</taxon>
        <taxon>Eucestoda</taxon>
        <taxon>Diphyllobothriidea</taxon>
        <taxon>Diphyllobothriidae</taxon>
        <taxon>Schistocephalus</taxon>
    </lineage>
</organism>
<feature type="region of interest" description="Disordered" evidence="7">
    <location>
        <begin position="414"/>
        <end position="475"/>
    </location>
</feature>
<dbReference type="FunFam" id="3.30.2410.10:FF:000011">
    <property type="entry name" value="Putative Ubiquitin-protein ligase E3C"/>
    <property type="match status" value="1"/>
</dbReference>
<comment type="catalytic activity">
    <reaction evidence="1">
        <text>S-ubiquitinyl-[E2 ubiquitin-conjugating enzyme]-L-cysteine + [acceptor protein]-L-lysine = [E2 ubiquitin-conjugating enzyme]-L-cysteine + N(6)-ubiquitinyl-[acceptor protein]-L-lysine.</text>
        <dbReference type="EC" id="2.3.2.26"/>
    </reaction>
</comment>
<dbReference type="InterPro" id="IPR000048">
    <property type="entry name" value="IQ_motif_EF-hand-BS"/>
</dbReference>
<dbReference type="GO" id="GO:0000209">
    <property type="term" value="P:protein polyubiquitination"/>
    <property type="evidence" value="ECO:0007669"/>
    <property type="project" value="InterPro"/>
</dbReference>
<dbReference type="PROSITE" id="PS50096">
    <property type="entry name" value="IQ"/>
    <property type="match status" value="1"/>
</dbReference>
<keyword evidence="4" id="KW-0808">Transferase</keyword>
<evidence type="ECO:0000256" key="1">
    <source>
        <dbReference type="ARBA" id="ARBA00000885"/>
    </source>
</evidence>
<dbReference type="CDD" id="cd00078">
    <property type="entry name" value="HECTc"/>
    <property type="match status" value="1"/>
</dbReference>
<feature type="compositionally biased region" description="Low complexity" evidence="7">
    <location>
        <begin position="428"/>
        <end position="442"/>
    </location>
</feature>
<gene>
    <name evidence="9" type="ORF">TR160909</name>
</gene>
<dbReference type="PROSITE" id="PS50237">
    <property type="entry name" value="HECT"/>
    <property type="match status" value="1"/>
</dbReference>
<evidence type="ECO:0000256" key="3">
    <source>
        <dbReference type="ARBA" id="ARBA00012485"/>
    </source>
</evidence>
<dbReference type="EMBL" id="GEEE01004519">
    <property type="protein sequence ID" value="JAP58706.1"/>
    <property type="molecule type" value="Transcribed_RNA"/>
</dbReference>
<dbReference type="PANTHER" id="PTHR45700:SF3">
    <property type="entry name" value="UBIQUITIN-PROTEIN LIGASE E3B"/>
    <property type="match status" value="1"/>
</dbReference>
<feature type="domain" description="HECT" evidence="8">
    <location>
        <begin position="817"/>
        <end position="1185"/>
    </location>
</feature>
<dbReference type="GO" id="GO:0006511">
    <property type="term" value="P:ubiquitin-dependent protein catabolic process"/>
    <property type="evidence" value="ECO:0007669"/>
    <property type="project" value="TreeGrafter"/>
</dbReference>
<sequence>MFSDVKPEVRSFIEKQKHEREQRRSERQRERAAVTIQKNWRGYACRRRVHQECCLYVTQFLDSAKSSDDKQFNLQPATILPQIILRLKYNFDANEDRMNFESFCRYLIHSLNSEDKELSYISLVLRRDFLIRWISNTRWILSTVVKYFKIINPSSASDSNFMNILLSLTLILTNSAQWKVITEEKLKTGMTKLTKSLVVHLVSSDLFPALQIMLKKGLALHIPVLTQISLTGIFSLAMRPLLLTDFAPQNLSPFILHILSVPGFVLHINSLTPEAYDVFVRERLCSHVIMYLSESPQNQRLILDGLEGSYALCLIANLIHLSLLEVEVLVEHCEEFCIVVSKLLDRLGGYVGRKKSNLTSWHPILGWFAQPLDNYLQAAVPHVTNQLRLLWHGRMVRLLFADLYEQEDLDGTQNPVATASPISGQSRPAAAAAAKPVSASKVSQKRPARIRPGEQTVTERRSVEGLLPPNPPSFVSRRTAASRFTERLTLRHFLRQLAAAGHSSSLSGGKFKYRNNEGSSLPIYPHQQCRNGLGPEDLPQSIKAVCMLYCFTIGSLKEIRNDILAGLTLGDLLPRMWRLISHAGCVRDWAAVLASPQAGWQLEPHASHLLHLFTAAASNLLIILDDVEVFEKQKAFELEELMAISDFFNHLIYETVLLMPDPSTLLLVDISQKQAASSPSRPNASDSAINGSQSSLTGPTVFAICLRLLGVLYDRDGRRRFTPEGFWLIKELKPSAFLADLRKEKVHATFLLKHVPHIIPRKERVILFRELVRANKASLGILSQTNCMLDSAAVGAVIMIHRNRIVEDGYQQLANLSTTQLRMKIRVQFINAMGLDEVGIDLDGVFKEFLEESLRRVFDPSLNLFRVTTDQRLYPSPTSHIQDGHLQLFEFVGKLLAKAVYEGIIVDVPFANFFLTQILGRQRASCYSFLDELATFDRDLYKSLTYVKHYEGDVSDLELTFSYDEDCLGQIVVHDLVPGGRYITVTNDLKISYVHRVALFRMYKQIRAQTASFVRGFYSIINPDWLAMFSPLELQQLISGDSVLIDLEDLRQHTKYSGGFYSNHRVITWLWDILRRDFTNEERSLFLKFVTSCSKPPLLGFAYLEPPFCIRCVQYTNEDQDVGDTLGSVLKGFFGFGSRRGEEQARLPSASTCFNLLKLPNYASRSVLRDKLRYAIHSNSGFELS</sequence>
<dbReference type="PANTHER" id="PTHR45700">
    <property type="entry name" value="UBIQUITIN-PROTEIN LIGASE E3C"/>
    <property type="match status" value="1"/>
</dbReference>
<dbReference type="InterPro" id="IPR035983">
    <property type="entry name" value="Hect_E3_ubiquitin_ligase"/>
</dbReference>
<dbReference type="SMART" id="SM00119">
    <property type="entry name" value="HECTc"/>
    <property type="match status" value="1"/>
</dbReference>
<evidence type="ECO:0000259" key="8">
    <source>
        <dbReference type="PROSITE" id="PS50237"/>
    </source>
</evidence>
<dbReference type="Gene3D" id="3.90.1750.10">
    <property type="entry name" value="Hect, E3 ligase catalytic domains"/>
    <property type="match status" value="1"/>
</dbReference>
<evidence type="ECO:0000256" key="6">
    <source>
        <dbReference type="PROSITE-ProRule" id="PRU00104"/>
    </source>
</evidence>
<dbReference type="SUPFAM" id="SSF56204">
    <property type="entry name" value="Hect, E3 ligase catalytic domain"/>
    <property type="match status" value="1"/>
</dbReference>
<dbReference type="FunFam" id="3.30.2160.10:FF:000002">
    <property type="entry name" value="Putative Ubiquitin-protein ligase E3C"/>
    <property type="match status" value="1"/>
</dbReference>
<accession>A0A0X3QG23</accession>
<dbReference type="Gene3D" id="3.30.2410.10">
    <property type="entry name" value="Hect, E3 ligase catalytic domain"/>
    <property type="match status" value="1"/>
</dbReference>